<keyword evidence="2" id="KW-0732">Signal</keyword>
<gene>
    <name evidence="3" type="ORF">SAMN05421721_1277</name>
</gene>
<evidence type="ECO:0000256" key="2">
    <source>
        <dbReference type="SAM" id="SignalP"/>
    </source>
</evidence>
<dbReference type="InterPro" id="IPR013783">
    <property type="entry name" value="Ig-like_fold"/>
</dbReference>
<proteinExistence type="predicted"/>
<dbReference type="Gene3D" id="2.60.40.10">
    <property type="entry name" value="Immunoglobulins"/>
    <property type="match status" value="1"/>
</dbReference>
<feature type="signal peptide" evidence="2">
    <location>
        <begin position="1"/>
        <end position="31"/>
    </location>
</feature>
<keyword evidence="1" id="KW-0812">Transmembrane</keyword>
<dbReference type="EMBL" id="FOUO01000027">
    <property type="protein sequence ID" value="SFM70312.1"/>
    <property type="molecule type" value="Genomic_DNA"/>
</dbReference>
<dbReference type="STRING" id="195064.SAMN05421721_1277"/>
<protein>
    <recommendedName>
        <fullName evidence="5">Fibronectin type-III domain-containing protein</fullName>
    </recommendedName>
</protein>
<name>A0A1I4T0Q2_ECTMO</name>
<keyword evidence="1" id="KW-1133">Transmembrane helix</keyword>
<accession>A0A1I4T0Q2</accession>
<feature type="chain" id="PRO_5011595610" description="Fibronectin type-III domain-containing protein" evidence="2">
    <location>
        <begin position="32"/>
        <end position="165"/>
    </location>
</feature>
<dbReference type="InterPro" id="IPR036116">
    <property type="entry name" value="FN3_sf"/>
</dbReference>
<reference evidence="3 4" key="1">
    <citation type="submission" date="2016-10" db="EMBL/GenBank/DDBJ databases">
        <authorList>
            <person name="de Groot N.N."/>
        </authorList>
    </citation>
    <scope>NUCLEOTIDE SEQUENCE [LARGE SCALE GENOMIC DNA]</scope>
    <source>
        <strain evidence="3 4">DSM 4180</strain>
    </source>
</reference>
<sequence length="165" mass="17907">MSCTQTVRSLPPLTRAILTALLLLALSPAWGATQEAPVLESTSTEAKAGYYQLRWALEGAEADIDRFILQEARGGDFASAEIFYEGADRATVISGRRNGDYHYRVRAVFEDGSRSPWSPPLKVQVHHHSTAQAFGLFFLGGVVFFTTAGMIAASSSAQRRADPEG</sequence>
<feature type="transmembrane region" description="Helical" evidence="1">
    <location>
        <begin position="133"/>
        <end position="153"/>
    </location>
</feature>
<keyword evidence="1" id="KW-0472">Membrane</keyword>
<keyword evidence="4" id="KW-1185">Reference proteome</keyword>
<evidence type="ECO:0000313" key="3">
    <source>
        <dbReference type="EMBL" id="SFM70312.1"/>
    </source>
</evidence>
<dbReference type="Proteomes" id="UP000199556">
    <property type="component" value="Unassembled WGS sequence"/>
</dbReference>
<organism evidence="3 4">
    <name type="scientific">Ectothiorhodospira mobilis</name>
    <dbReference type="NCBI Taxonomy" id="195064"/>
    <lineage>
        <taxon>Bacteria</taxon>
        <taxon>Pseudomonadati</taxon>
        <taxon>Pseudomonadota</taxon>
        <taxon>Gammaproteobacteria</taxon>
        <taxon>Chromatiales</taxon>
        <taxon>Ectothiorhodospiraceae</taxon>
        <taxon>Ectothiorhodospira</taxon>
    </lineage>
</organism>
<evidence type="ECO:0000256" key="1">
    <source>
        <dbReference type="SAM" id="Phobius"/>
    </source>
</evidence>
<evidence type="ECO:0000313" key="4">
    <source>
        <dbReference type="Proteomes" id="UP000199556"/>
    </source>
</evidence>
<dbReference type="AlphaFoldDB" id="A0A1I4T0Q2"/>
<evidence type="ECO:0008006" key="5">
    <source>
        <dbReference type="Google" id="ProtNLM"/>
    </source>
</evidence>
<dbReference type="SUPFAM" id="SSF49265">
    <property type="entry name" value="Fibronectin type III"/>
    <property type="match status" value="1"/>
</dbReference>